<accession>A0A8S1HKV0</accession>
<feature type="region of interest" description="Disordered" evidence="3">
    <location>
        <begin position="37"/>
        <end position="63"/>
    </location>
</feature>
<protein>
    <submittedName>
        <fullName evidence="4">Uncharacterized protein</fullName>
    </submittedName>
</protein>
<sequence length="219" mass="24606">METLLRICCCRGEEDENEVPYRPLENDVQQVRAAPASQTLTGHDNGGVDFTDSVTPPIPKKTKAQEERDLLENILEIAQNNIIDIGHSESSMAGRELALRENVFEKLIRGHDNELRSSTPASPHAFYGENGNFHMKIPDITLPRDISVVVNTEKVHYYLGPTGKKLELPPEFQPAHYRFVQAPPVEFLQGLITGARELHDALSNIAVEHRTELVVYMDL</sequence>
<evidence type="ECO:0000313" key="5">
    <source>
        <dbReference type="Proteomes" id="UP000835052"/>
    </source>
</evidence>
<dbReference type="GO" id="GO:0005085">
    <property type="term" value="F:guanyl-nucleotide exchange factor activity"/>
    <property type="evidence" value="ECO:0007669"/>
    <property type="project" value="TreeGrafter"/>
</dbReference>
<dbReference type="GO" id="GO:0071230">
    <property type="term" value="P:cellular response to amino acid stimulus"/>
    <property type="evidence" value="ECO:0007669"/>
    <property type="project" value="TreeGrafter"/>
</dbReference>
<keyword evidence="2" id="KW-0449">Lipoprotein</keyword>
<dbReference type="PANTHER" id="PTHR13401">
    <property type="entry name" value="RAGULATOR COMPLEX PROTEIN LAMTOR1"/>
    <property type="match status" value="1"/>
</dbReference>
<reference evidence="4" key="1">
    <citation type="submission" date="2020-10" db="EMBL/GenBank/DDBJ databases">
        <authorList>
            <person name="Kikuchi T."/>
        </authorList>
    </citation>
    <scope>NUCLEOTIDE SEQUENCE</scope>
    <source>
        <strain evidence="4">NKZ352</strain>
    </source>
</reference>
<gene>
    <name evidence="4" type="ORF">CAUJ_LOCUS9799</name>
</gene>
<dbReference type="AlphaFoldDB" id="A0A8S1HKV0"/>
<dbReference type="GO" id="GO:0043410">
    <property type="term" value="P:positive regulation of MAPK cascade"/>
    <property type="evidence" value="ECO:0007669"/>
    <property type="project" value="TreeGrafter"/>
</dbReference>
<dbReference type="Proteomes" id="UP000835052">
    <property type="component" value="Unassembled WGS sequence"/>
</dbReference>
<keyword evidence="1" id="KW-0519">Myristate</keyword>
<dbReference type="GO" id="GO:0060090">
    <property type="term" value="F:molecular adaptor activity"/>
    <property type="evidence" value="ECO:0007669"/>
    <property type="project" value="TreeGrafter"/>
</dbReference>
<evidence type="ECO:0000256" key="1">
    <source>
        <dbReference type="ARBA" id="ARBA00022707"/>
    </source>
</evidence>
<evidence type="ECO:0000313" key="4">
    <source>
        <dbReference type="EMBL" id="CAD6193880.1"/>
    </source>
</evidence>
<dbReference type="EMBL" id="CAJGYM010000039">
    <property type="protein sequence ID" value="CAD6193880.1"/>
    <property type="molecule type" value="Genomic_DNA"/>
</dbReference>
<dbReference type="GO" id="GO:0005765">
    <property type="term" value="C:lysosomal membrane"/>
    <property type="evidence" value="ECO:0007669"/>
    <property type="project" value="TreeGrafter"/>
</dbReference>
<organism evidence="4 5">
    <name type="scientific">Caenorhabditis auriculariae</name>
    <dbReference type="NCBI Taxonomy" id="2777116"/>
    <lineage>
        <taxon>Eukaryota</taxon>
        <taxon>Metazoa</taxon>
        <taxon>Ecdysozoa</taxon>
        <taxon>Nematoda</taxon>
        <taxon>Chromadorea</taxon>
        <taxon>Rhabditida</taxon>
        <taxon>Rhabditina</taxon>
        <taxon>Rhabditomorpha</taxon>
        <taxon>Rhabditoidea</taxon>
        <taxon>Rhabditidae</taxon>
        <taxon>Peloderinae</taxon>
        <taxon>Caenorhabditis</taxon>
    </lineage>
</organism>
<dbReference type="GO" id="GO:0001919">
    <property type="term" value="P:regulation of receptor recycling"/>
    <property type="evidence" value="ECO:0007669"/>
    <property type="project" value="TreeGrafter"/>
</dbReference>
<comment type="caution">
    <text evidence="4">The sequence shown here is derived from an EMBL/GenBank/DDBJ whole genome shotgun (WGS) entry which is preliminary data.</text>
</comment>
<dbReference type="PANTHER" id="PTHR13401:SF2">
    <property type="entry name" value="RAGULATOR COMPLEX PROTEIN LAMTOR1"/>
    <property type="match status" value="1"/>
</dbReference>
<evidence type="ECO:0000256" key="2">
    <source>
        <dbReference type="ARBA" id="ARBA00023288"/>
    </source>
</evidence>
<name>A0A8S1HKV0_9PELO</name>
<dbReference type="GO" id="GO:0071986">
    <property type="term" value="C:Ragulator complex"/>
    <property type="evidence" value="ECO:0007669"/>
    <property type="project" value="TreeGrafter"/>
</dbReference>
<proteinExistence type="predicted"/>
<keyword evidence="5" id="KW-1185">Reference proteome</keyword>
<evidence type="ECO:0000256" key="3">
    <source>
        <dbReference type="SAM" id="MobiDB-lite"/>
    </source>
</evidence>